<dbReference type="GO" id="GO:0031464">
    <property type="term" value="C:Cul4A-RING E3 ubiquitin ligase complex"/>
    <property type="evidence" value="ECO:0000318"/>
    <property type="project" value="GO_Central"/>
</dbReference>
<feature type="transmembrane region" description="Helical" evidence="1">
    <location>
        <begin position="246"/>
        <end position="267"/>
    </location>
</feature>
<proteinExistence type="predicted"/>
<accession>A0BIQ5</accession>
<evidence type="ECO:0000256" key="1">
    <source>
        <dbReference type="SAM" id="Phobius"/>
    </source>
</evidence>
<dbReference type="OMA" id="ESQAKIY"/>
<keyword evidence="3" id="KW-1185">Reference proteome</keyword>
<feature type="transmembrane region" description="Helical" evidence="1">
    <location>
        <begin position="379"/>
        <end position="407"/>
    </location>
</feature>
<dbReference type="PANTHER" id="PTHR14255:SF3">
    <property type="entry name" value="SULFITE EXPORTER TAUE_SAFE FAMILY PROTEIN 5-RELATED"/>
    <property type="match status" value="1"/>
</dbReference>
<dbReference type="EMBL" id="CT867997">
    <property type="protein sequence ID" value="CAK58422.1"/>
    <property type="molecule type" value="Genomic_DNA"/>
</dbReference>
<evidence type="ECO:0000313" key="3">
    <source>
        <dbReference type="Proteomes" id="UP000000600"/>
    </source>
</evidence>
<dbReference type="GeneID" id="5011604"/>
<dbReference type="OrthoDB" id="299227at2759"/>
<dbReference type="STRING" id="5888.A0BIQ5"/>
<evidence type="ECO:0008006" key="4">
    <source>
        <dbReference type="Google" id="ProtNLM"/>
    </source>
</evidence>
<feature type="transmembrane region" description="Helical" evidence="1">
    <location>
        <begin position="141"/>
        <end position="163"/>
    </location>
</feature>
<feature type="transmembrane region" description="Helical" evidence="1">
    <location>
        <begin position="449"/>
        <end position="469"/>
    </location>
</feature>
<keyword evidence="1" id="KW-1133">Transmembrane helix</keyword>
<name>A0BIQ5_PARTE</name>
<dbReference type="Proteomes" id="UP000000600">
    <property type="component" value="Unassembled WGS sequence"/>
</dbReference>
<keyword evidence="1" id="KW-0472">Membrane</keyword>
<sequence>MSRPLSCSDPKFNLFNGGLGCTVNGCGQYNKCLTVLNDKFIETTGCCRIKILEPNFVTVFVYMLIVPVIGIASLGALGGTSLQIIFLKGGIVKRPFLQTILNFDASISGDITACLMISAQIVNMVFIFLQNHPDVQERPVINYDIAIIYTLAIPVSLCLGSDLANFLPLLPLLSFQILFFIAISPVLIYYARRQNELEDLKDQNSDLAKETALLTMSQVQIQNQNEYTESQAKIYKQLYAEQCQRFPLVPILITLGNFVVNELLLLLRSSPYQYSPYFFPDGDINNKNRDKGPCEPWNFYMVLLLAGVNFLITSCVYFFMRKKELLKNTVNFYPNERYFTPIRRFFFVYLAGFLTGFVAGFVGMAAGLTMVVTMVQFKLIAAVAGATANYCYFLICIQVFTNFLVGASQSQGLGVGDQFFFYALGVIAVLVFTNYGYRLLQRYNIGHIIFYIDFAIVVLNIIGNIVWGIENGYRDGFRSLEQQPSTCGNYVLDN</sequence>
<gene>
    <name evidence="2" type="ORF">GSPATT00004794001</name>
</gene>
<feature type="transmembrane region" description="Helical" evidence="1">
    <location>
        <begin position="346"/>
        <end position="373"/>
    </location>
</feature>
<reference evidence="2 3" key="1">
    <citation type="journal article" date="2006" name="Nature">
        <title>Global trends of whole-genome duplications revealed by the ciliate Paramecium tetraurelia.</title>
        <authorList>
            <consortium name="Genoscope"/>
            <person name="Aury J.-M."/>
            <person name="Jaillon O."/>
            <person name="Duret L."/>
            <person name="Noel B."/>
            <person name="Jubin C."/>
            <person name="Porcel B.M."/>
            <person name="Segurens B."/>
            <person name="Daubin V."/>
            <person name="Anthouard V."/>
            <person name="Aiach N."/>
            <person name="Arnaiz O."/>
            <person name="Billaut A."/>
            <person name="Beisson J."/>
            <person name="Blanc I."/>
            <person name="Bouhouche K."/>
            <person name="Camara F."/>
            <person name="Duharcourt S."/>
            <person name="Guigo R."/>
            <person name="Gogendeau D."/>
            <person name="Katinka M."/>
            <person name="Keller A.-M."/>
            <person name="Kissmehl R."/>
            <person name="Klotz C."/>
            <person name="Koll F."/>
            <person name="Le Moue A."/>
            <person name="Lepere C."/>
            <person name="Malinsky S."/>
            <person name="Nowacki M."/>
            <person name="Nowak J.K."/>
            <person name="Plattner H."/>
            <person name="Poulain J."/>
            <person name="Ruiz F."/>
            <person name="Serrano V."/>
            <person name="Zagulski M."/>
            <person name="Dessen P."/>
            <person name="Betermier M."/>
            <person name="Weissenbach J."/>
            <person name="Scarpelli C."/>
            <person name="Schachter V."/>
            <person name="Sperling L."/>
            <person name="Meyer E."/>
            <person name="Cohen J."/>
            <person name="Wincker P."/>
        </authorList>
    </citation>
    <scope>NUCLEOTIDE SEQUENCE [LARGE SCALE GENOMIC DNA]</scope>
    <source>
        <strain evidence="2 3">Stock d4-2</strain>
    </source>
</reference>
<feature type="transmembrane region" description="Helical" evidence="1">
    <location>
        <begin position="297"/>
        <end position="319"/>
    </location>
</feature>
<dbReference type="PANTHER" id="PTHR14255">
    <property type="entry name" value="CEREBLON"/>
    <property type="match status" value="1"/>
</dbReference>
<dbReference type="InParanoid" id="A0BIQ5"/>
<evidence type="ECO:0000313" key="2">
    <source>
        <dbReference type="EMBL" id="CAK58422.1"/>
    </source>
</evidence>
<feature type="transmembrane region" description="Helical" evidence="1">
    <location>
        <begin position="107"/>
        <end position="129"/>
    </location>
</feature>
<feature type="transmembrane region" description="Helical" evidence="1">
    <location>
        <begin position="59"/>
        <end position="87"/>
    </location>
</feature>
<dbReference type="GO" id="GO:0043161">
    <property type="term" value="P:proteasome-mediated ubiquitin-dependent protein catabolic process"/>
    <property type="evidence" value="ECO:0000318"/>
    <property type="project" value="GO_Central"/>
</dbReference>
<organism evidence="2 3">
    <name type="scientific">Paramecium tetraurelia</name>
    <dbReference type="NCBI Taxonomy" id="5888"/>
    <lineage>
        <taxon>Eukaryota</taxon>
        <taxon>Sar</taxon>
        <taxon>Alveolata</taxon>
        <taxon>Ciliophora</taxon>
        <taxon>Intramacronucleata</taxon>
        <taxon>Oligohymenophorea</taxon>
        <taxon>Peniculida</taxon>
        <taxon>Parameciidae</taxon>
        <taxon>Paramecium</taxon>
    </lineage>
</organism>
<dbReference type="KEGG" id="ptm:GSPATT00004794001"/>
<dbReference type="HOGENOM" id="CLU_045912_0_0_1"/>
<feature type="transmembrane region" description="Helical" evidence="1">
    <location>
        <begin position="419"/>
        <end position="437"/>
    </location>
</feature>
<dbReference type="RefSeq" id="XP_001425820.1">
    <property type="nucleotide sequence ID" value="XM_001425783.1"/>
</dbReference>
<feature type="transmembrane region" description="Helical" evidence="1">
    <location>
        <begin position="169"/>
        <end position="191"/>
    </location>
</feature>
<protein>
    <recommendedName>
        <fullName evidence="4">Transmembrane protein</fullName>
    </recommendedName>
</protein>
<keyword evidence="1" id="KW-0812">Transmembrane</keyword>
<dbReference type="AlphaFoldDB" id="A0BIQ5"/>